<accession>X0WJJ1</accession>
<protein>
    <submittedName>
        <fullName evidence="1">Uncharacterized protein</fullName>
    </submittedName>
</protein>
<sequence length="105" mass="12485">MLMAAYTTGKLARLEGYKALHTFDRHIVFVKCHEKKASHSRHFKISGTVRLNRDSSQYPFEGKRTSKTDWYRIDRFCQLFEYEQFFYFSGLYTGHITSVSYVHKS</sequence>
<evidence type="ECO:0000313" key="1">
    <source>
        <dbReference type="EMBL" id="GAG23397.1"/>
    </source>
</evidence>
<organism evidence="1">
    <name type="scientific">marine sediment metagenome</name>
    <dbReference type="NCBI Taxonomy" id="412755"/>
    <lineage>
        <taxon>unclassified sequences</taxon>
        <taxon>metagenomes</taxon>
        <taxon>ecological metagenomes</taxon>
    </lineage>
</organism>
<dbReference type="EMBL" id="BARS01038506">
    <property type="protein sequence ID" value="GAG23397.1"/>
    <property type="molecule type" value="Genomic_DNA"/>
</dbReference>
<gene>
    <name evidence="1" type="ORF">S01H1_58917</name>
</gene>
<comment type="caution">
    <text evidence="1">The sequence shown here is derived from an EMBL/GenBank/DDBJ whole genome shotgun (WGS) entry which is preliminary data.</text>
</comment>
<dbReference type="AlphaFoldDB" id="X0WJJ1"/>
<reference evidence="1" key="1">
    <citation type="journal article" date="2014" name="Front. Microbiol.">
        <title>High frequency of phylogenetically diverse reductive dehalogenase-homologous genes in deep subseafloor sedimentary metagenomes.</title>
        <authorList>
            <person name="Kawai M."/>
            <person name="Futagami T."/>
            <person name="Toyoda A."/>
            <person name="Takaki Y."/>
            <person name="Nishi S."/>
            <person name="Hori S."/>
            <person name="Arai W."/>
            <person name="Tsubouchi T."/>
            <person name="Morono Y."/>
            <person name="Uchiyama I."/>
            <person name="Ito T."/>
            <person name="Fujiyama A."/>
            <person name="Inagaki F."/>
            <person name="Takami H."/>
        </authorList>
    </citation>
    <scope>NUCLEOTIDE SEQUENCE</scope>
    <source>
        <strain evidence="1">Expedition CK06-06</strain>
    </source>
</reference>
<name>X0WJJ1_9ZZZZ</name>
<proteinExistence type="predicted"/>